<dbReference type="EMBL" id="JAAGOX010000001">
    <property type="protein sequence ID" value="NDW43471.1"/>
    <property type="molecule type" value="Genomic_DNA"/>
</dbReference>
<dbReference type="Gene3D" id="3.40.50.1820">
    <property type="entry name" value="alpha/beta hydrolase"/>
    <property type="match status" value="1"/>
</dbReference>
<dbReference type="PRINTS" id="PR00793">
    <property type="entry name" value="PROAMNOPTASE"/>
</dbReference>
<evidence type="ECO:0000256" key="1">
    <source>
        <dbReference type="ARBA" id="ARBA00010088"/>
    </source>
</evidence>
<organism evidence="4">
    <name type="scientific">Ruegeria sp. PrR005</name>
    <dbReference type="NCBI Taxonomy" id="2706882"/>
    <lineage>
        <taxon>Bacteria</taxon>
        <taxon>Pseudomonadati</taxon>
        <taxon>Pseudomonadota</taxon>
        <taxon>Alphaproteobacteria</taxon>
        <taxon>Rhodobacterales</taxon>
        <taxon>Roseobacteraceae</taxon>
        <taxon>Ruegeria</taxon>
    </lineage>
</organism>
<proteinExistence type="inferred from homology"/>
<comment type="caution">
    <text evidence="4">The sequence shown here is derived from an EMBL/GenBank/DDBJ whole genome shotgun (WGS) entry which is preliminary data.</text>
</comment>
<dbReference type="GO" id="GO:0008233">
    <property type="term" value="F:peptidase activity"/>
    <property type="evidence" value="ECO:0007669"/>
    <property type="project" value="InterPro"/>
</dbReference>
<dbReference type="InterPro" id="IPR002410">
    <property type="entry name" value="Peptidase_S33"/>
</dbReference>
<evidence type="ECO:0000313" key="4">
    <source>
        <dbReference type="EMBL" id="NDW43471.1"/>
    </source>
</evidence>
<dbReference type="PANTHER" id="PTHR43433">
    <property type="entry name" value="HYDROLASE, ALPHA/BETA FOLD FAMILY PROTEIN"/>
    <property type="match status" value="1"/>
</dbReference>
<dbReference type="AlphaFoldDB" id="A0A6B2NH20"/>
<dbReference type="Pfam" id="PF00561">
    <property type="entry name" value="Abhydrolase_1"/>
    <property type="match status" value="1"/>
</dbReference>
<dbReference type="RefSeq" id="WP_164126757.1">
    <property type="nucleotide sequence ID" value="NZ_JAAGOX010000001.1"/>
</dbReference>
<accession>A0A6B2NH20</accession>
<comment type="similarity">
    <text evidence="1">Belongs to the peptidase S33 family.</text>
</comment>
<name>A0A6B2NH20_9RHOB</name>
<reference evidence="4" key="1">
    <citation type="submission" date="2020-02" db="EMBL/GenBank/DDBJ databases">
        <title>Delineation of the pyrene-degrading pathway in Roseobacter clade bacteria by genomic analysis.</title>
        <authorList>
            <person name="Zhou H."/>
            <person name="Wang H."/>
        </authorList>
    </citation>
    <scope>NUCLEOTIDE SEQUENCE</scope>
    <source>
        <strain evidence="4">PrR005</strain>
    </source>
</reference>
<dbReference type="InterPro" id="IPR050471">
    <property type="entry name" value="AB_hydrolase"/>
</dbReference>
<keyword evidence="2 4" id="KW-0378">Hydrolase</keyword>
<evidence type="ECO:0000259" key="3">
    <source>
        <dbReference type="Pfam" id="PF00561"/>
    </source>
</evidence>
<dbReference type="GO" id="GO:0006508">
    <property type="term" value="P:proteolysis"/>
    <property type="evidence" value="ECO:0007669"/>
    <property type="project" value="InterPro"/>
</dbReference>
<feature type="domain" description="AB hydrolase-1" evidence="3">
    <location>
        <begin position="58"/>
        <end position="167"/>
    </location>
</feature>
<gene>
    <name evidence="4" type="ORF">G0P99_00695</name>
</gene>
<dbReference type="InterPro" id="IPR029058">
    <property type="entry name" value="AB_hydrolase_fold"/>
</dbReference>
<dbReference type="InterPro" id="IPR000073">
    <property type="entry name" value="AB_hydrolase_1"/>
</dbReference>
<dbReference type="SUPFAM" id="SSF53474">
    <property type="entry name" value="alpha/beta-Hydrolases"/>
    <property type="match status" value="1"/>
</dbReference>
<dbReference type="PANTHER" id="PTHR43433:SF5">
    <property type="entry name" value="AB HYDROLASE-1 DOMAIN-CONTAINING PROTEIN"/>
    <property type="match status" value="1"/>
</dbReference>
<dbReference type="PRINTS" id="PR00111">
    <property type="entry name" value="ABHYDROLASE"/>
</dbReference>
<protein>
    <submittedName>
        <fullName evidence="4">Alpha/beta hydrolase</fullName>
    </submittedName>
</protein>
<sequence length="315" mass="33620">MRLILALALIAGGFWALTLWRAARHEARAEASHPPRGQFVEVDGTRIHAEVLGEGPDLVMIHGSNGNTRDMTYALAPVLARHFRVILFDRPGLGFSDALPADAAGIDQQAATLALAARALGSDRPMVLGHSYGGAVALAWAVNHPDSLSALIPVSAASNPWTTPLDLLYRVTSNQIGAAVAVPLITAYVPDWYVTKSLEDVFAPQSEPGDYANHFGPGLSLRRGSLRANAMHRALLLDEIRSLHLRYGEITIPTEIVHGTADDTVNFELHAVNLSNQIKGANLTALDGVGHMPHHVAVDAVVAAVLRAAQRAGLR</sequence>
<evidence type="ECO:0000256" key="2">
    <source>
        <dbReference type="ARBA" id="ARBA00022801"/>
    </source>
</evidence>